<reference evidence="1" key="1">
    <citation type="submission" date="2020-02" db="EMBL/GenBank/DDBJ databases">
        <authorList>
            <person name="Meier V. D."/>
        </authorList>
    </citation>
    <scope>NUCLEOTIDE SEQUENCE</scope>
    <source>
        <strain evidence="1">AVDCRST_MAG28</strain>
    </source>
</reference>
<proteinExistence type="predicted"/>
<evidence type="ECO:0000313" key="1">
    <source>
        <dbReference type="EMBL" id="CAA9461877.1"/>
    </source>
</evidence>
<gene>
    <name evidence="1" type="ORF">AVDCRST_MAG28-3417</name>
</gene>
<organism evidence="1">
    <name type="scientific">uncultured Rubrobacteraceae bacterium</name>
    <dbReference type="NCBI Taxonomy" id="349277"/>
    <lineage>
        <taxon>Bacteria</taxon>
        <taxon>Bacillati</taxon>
        <taxon>Actinomycetota</taxon>
        <taxon>Rubrobacteria</taxon>
        <taxon>Rubrobacterales</taxon>
        <taxon>Rubrobacteraceae</taxon>
        <taxon>environmental samples</taxon>
    </lineage>
</organism>
<accession>A0A6J4R218</accession>
<evidence type="ECO:0008006" key="2">
    <source>
        <dbReference type="Google" id="ProtNLM"/>
    </source>
</evidence>
<protein>
    <recommendedName>
        <fullName evidence="2">DUF4188 domain-containing protein</fullName>
    </recommendedName>
</protein>
<sequence>MAPVISGRCTARMDEPFVVFMIGMRINKLFAVNKWVPTIRAMGPMLRELYEHPEKGFLGGEFFLYWRGPALVQYWRSFEDLERFARNPDDPHLPAWRRFNRTIGSDGSVGIWHETYMVQPGNYEAIYSNMPPFGLARATERVPAIGGRETARRRLLRGENDPAVPSPE</sequence>
<dbReference type="Pfam" id="PF13826">
    <property type="entry name" value="Monooxy_af470-like"/>
    <property type="match status" value="1"/>
</dbReference>
<name>A0A6J4R218_9ACTN</name>
<dbReference type="EMBL" id="CADCVE010000089">
    <property type="protein sequence ID" value="CAA9461877.1"/>
    <property type="molecule type" value="Genomic_DNA"/>
</dbReference>
<dbReference type="AlphaFoldDB" id="A0A6J4R218"/>
<dbReference type="InterPro" id="IPR025444">
    <property type="entry name" value="Monooxy_af470"/>
</dbReference>